<name>A0A835VCS7_VANPL</name>
<proteinExistence type="predicted"/>
<evidence type="ECO:0000259" key="1">
    <source>
        <dbReference type="Pfam" id="PF01425"/>
    </source>
</evidence>
<dbReference type="OrthoDB" id="153872at2759"/>
<gene>
    <name evidence="2" type="ORF">HPP92_004989</name>
</gene>
<dbReference type="SUPFAM" id="SSF75304">
    <property type="entry name" value="Amidase signature (AS) enzymes"/>
    <property type="match status" value="1"/>
</dbReference>
<protein>
    <recommendedName>
        <fullName evidence="1">Amidase domain-containing protein</fullName>
    </recommendedName>
</protein>
<dbReference type="AlphaFoldDB" id="A0A835VCS7"/>
<dbReference type="PANTHER" id="PTHR42678:SF34">
    <property type="entry name" value="OS04G0183300 PROTEIN"/>
    <property type="match status" value="1"/>
</dbReference>
<dbReference type="EMBL" id="JADCNL010000002">
    <property type="protein sequence ID" value="KAG0491591.1"/>
    <property type="molecule type" value="Genomic_DNA"/>
</dbReference>
<feature type="domain" description="Amidase" evidence="1">
    <location>
        <begin position="172"/>
        <end position="566"/>
    </location>
</feature>
<keyword evidence="3" id="KW-1185">Reference proteome</keyword>
<organism evidence="2 3">
    <name type="scientific">Vanilla planifolia</name>
    <name type="common">Vanilla</name>
    <dbReference type="NCBI Taxonomy" id="51239"/>
    <lineage>
        <taxon>Eukaryota</taxon>
        <taxon>Viridiplantae</taxon>
        <taxon>Streptophyta</taxon>
        <taxon>Embryophyta</taxon>
        <taxon>Tracheophyta</taxon>
        <taxon>Spermatophyta</taxon>
        <taxon>Magnoliopsida</taxon>
        <taxon>Liliopsida</taxon>
        <taxon>Asparagales</taxon>
        <taxon>Orchidaceae</taxon>
        <taxon>Vanilloideae</taxon>
        <taxon>Vanilleae</taxon>
        <taxon>Vanilla</taxon>
    </lineage>
</organism>
<dbReference type="InterPro" id="IPR036928">
    <property type="entry name" value="AS_sf"/>
</dbReference>
<sequence>MLNGSASGEVTALLAEFKLSLKDYLKELDASSVRSLEDVIAFNEQHPVEEKMADFVQIIFLASEKTNGIGESEKAAIRRTAQLSEEGFVKAMEENNLDAFIFPEDLAHSAMATGGYPVVTGPAGSEAFWNLHLNRSHNRKSKAQVQCSFEIEEATIADINAAFNDGFLTSVELVKYYLDRINMLNPQLHAIIEVNPDALSDAARADIERGSTNLRSPLHGIPVLLNDNVGTRDLLNTTSGSLALLGSVVSRDAGVVHRLRQAGAIIFGKASMAEWDHFRSLTAPQGWSARGGQGVNPYPGTQSPCGPNSGPAIAVAANLVSVSLATDLDCGISCPASYNSVVGMKPTVGLTSRSGIVPISKRLDTVGPMTRTVADAVAVLDVVSGFDPLDAEATRAAEKFIPPGGFQKFLKSDGLKGKRVGVIRRPFFEDISKGSIQAKTFQAHLRTMKLQGATLIENVKIKNLKTMLNYTASGLVTTLLADFKLSLNAYLADLDSSPVRSLSDVISFNDHHPVEERMAEFGQPIFLASQSTNGIRETEEAAIKRMAKLSKGFETMMRQRNLDALMFVDYSGEAALALGGYPIISVPAGYKEFGAPFGISFAGLRGSDSKLIEIAYAFEQATNVRKPPPLPKN</sequence>
<dbReference type="Pfam" id="PF01425">
    <property type="entry name" value="Amidase"/>
    <property type="match status" value="1"/>
</dbReference>
<evidence type="ECO:0000313" key="3">
    <source>
        <dbReference type="Proteomes" id="UP000636800"/>
    </source>
</evidence>
<comment type="caution">
    <text evidence="2">The sequence shown here is derived from an EMBL/GenBank/DDBJ whole genome shotgun (WGS) entry which is preliminary data.</text>
</comment>
<reference evidence="2 3" key="1">
    <citation type="journal article" date="2020" name="Nat. Food">
        <title>A phased Vanilla planifolia genome enables genetic improvement of flavour and production.</title>
        <authorList>
            <person name="Hasing T."/>
            <person name="Tang H."/>
            <person name="Brym M."/>
            <person name="Khazi F."/>
            <person name="Huang T."/>
            <person name="Chambers A.H."/>
        </authorList>
    </citation>
    <scope>NUCLEOTIDE SEQUENCE [LARGE SCALE GENOMIC DNA]</scope>
    <source>
        <tissue evidence="2">Leaf</tissue>
    </source>
</reference>
<dbReference type="Gene3D" id="3.90.1300.10">
    <property type="entry name" value="Amidase signature (AS) domain"/>
    <property type="match status" value="2"/>
</dbReference>
<evidence type="ECO:0000313" key="2">
    <source>
        <dbReference type="EMBL" id="KAG0491591.1"/>
    </source>
</evidence>
<accession>A0A835VCS7</accession>
<dbReference type="Proteomes" id="UP000636800">
    <property type="component" value="Chromosome 2"/>
</dbReference>
<dbReference type="InterPro" id="IPR023631">
    <property type="entry name" value="Amidase_dom"/>
</dbReference>
<dbReference type="PANTHER" id="PTHR42678">
    <property type="entry name" value="AMIDASE"/>
    <property type="match status" value="1"/>
</dbReference>